<dbReference type="InterPro" id="IPR029058">
    <property type="entry name" value="AB_hydrolase_fold"/>
</dbReference>
<organism evidence="2 3">
    <name type="scientific">Volepox virus</name>
    <dbReference type="NCBI Taxonomy" id="28874"/>
    <lineage>
        <taxon>Viruses</taxon>
        <taxon>Varidnaviria</taxon>
        <taxon>Bamfordvirae</taxon>
        <taxon>Nucleocytoviricota</taxon>
        <taxon>Pokkesviricetes</taxon>
        <taxon>Chitovirales</taxon>
        <taxon>Poxviridae</taxon>
        <taxon>Chordopoxvirinae</taxon>
        <taxon>Orthopoxvirus</taxon>
        <taxon>Orthopoxvirus volepox</taxon>
    </lineage>
</organism>
<proteinExistence type="predicted"/>
<evidence type="ECO:0000313" key="3">
    <source>
        <dbReference type="Proteomes" id="UP000203649"/>
    </source>
</evidence>
<feature type="domain" description="Serine aminopeptidase S33" evidence="1">
    <location>
        <begin position="28"/>
        <end position="260"/>
    </location>
</feature>
<name>A0A1C9KC35_9POXV</name>
<dbReference type="EMBL" id="KU749311">
    <property type="protein sequence ID" value="AOP31725.1"/>
    <property type="molecule type" value="Genomic_DNA"/>
</dbReference>
<dbReference type="InterPro" id="IPR000073">
    <property type="entry name" value="AB_hydrolase_1"/>
</dbReference>
<dbReference type="GeneID" id="29063982"/>
<dbReference type="Gene3D" id="3.40.50.1820">
    <property type="entry name" value="alpha/beta hydrolase"/>
    <property type="match status" value="1"/>
</dbReference>
<keyword evidence="3" id="KW-1185">Reference proteome</keyword>
<protein>
    <submittedName>
        <fullName evidence="2">Putative monoglyceride lipase</fullName>
    </submittedName>
</protein>
<dbReference type="FunFam" id="3.40.50.1820:FF:000117">
    <property type="entry name" value="Monoglyceride lipase, putative"/>
    <property type="match status" value="1"/>
</dbReference>
<dbReference type="PANTHER" id="PTHR11614">
    <property type="entry name" value="PHOSPHOLIPASE-RELATED"/>
    <property type="match status" value="1"/>
</dbReference>
<dbReference type="SUPFAM" id="SSF53474">
    <property type="entry name" value="alpha/beta-Hydrolases"/>
    <property type="match status" value="1"/>
</dbReference>
<dbReference type="PRINTS" id="PR00111">
    <property type="entry name" value="ABHYDROLASE"/>
</dbReference>
<dbReference type="InterPro" id="IPR022742">
    <property type="entry name" value="Hydrolase_4"/>
</dbReference>
<dbReference type="RefSeq" id="YP_009281783.1">
    <property type="nucleotide sequence ID" value="NC_031033.1"/>
</dbReference>
<dbReference type="KEGG" id="vg:29063982"/>
<gene>
    <name evidence="2" type="ORF">VPXV-CA-035</name>
</gene>
<sequence>MASSVANCMFNLDNDYIYCKYWKPITYPKALVFICHGAGEHSGRYEELAENISSLGILVFSHDHIGHGRSNGEKMMISDFSIYIRDVIQHVVNTKSLYPGVPVFLLGHSMGATVSILAAYENPDLFRGMILMSPLVNTDAAPKLNIVAAKVMGAITPNAAVGKLCPESVSRDMDEVYKYQYDPLVNHEKIKAGFASQVLKATNKVRKIIPKIITPSLILQGTNNEISDVSGAYYFMQNANCDREIKIYEGAKHHLHKETNEVKKSVMKEIETWIFNRVN</sequence>
<dbReference type="Pfam" id="PF12146">
    <property type="entry name" value="Hydrolase_4"/>
    <property type="match status" value="1"/>
</dbReference>
<dbReference type="InterPro" id="IPR051044">
    <property type="entry name" value="MAG_DAG_Lipase"/>
</dbReference>
<dbReference type="Proteomes" id="UP000203649">
    <property type="component" value="Segment"/>
</dbReference>
<evidence type="ECO:0000313" key="2">
    <source>
        <dbReference type="EMBL" id="AOP31725.1"/>
    </source>
</evidence>
<accession>A0A1C9KC35</accession>
<evidence type="ECO:0000259" key="1">
    <source>
        <dbReference type="Pfam" id="PF12146"/>
    </source>
</evidence>
<dbReference type="ESTHER" id="9poxv-a0a1c9kc35">
    <property type="family name" value="Monoglyceridelipase_lysophospholip"/>
</dbReference>
<reference evidence="2 3" key="1">
    <citation type="journal article" date="2016" name="Virus Genes">
        <title>The genomes of three North American orthopoxviruses.</title>
        <authorList>
            <person name="Smithson C."/>
            <person name="Tang N."/>
            <person name="Sammons S."/>
            <person name="Frace M."/>
            <person name="Batra D."/>
            <person name="Li Y."/>
            <person name="Emerson G.L."/>
            <person name="Carroll D.S."/>
            <person name="Upton C."/>
        </authorList>
    </citation>
    <scope>NUCLEOTIDE SEQUENCE [LARGE SCALE GENOMIC DNA]</scope>
    <source>
        <strain evidence="2 3">CA</strain>
    </source>
</reference>